<feature type="signal peptide" evidence="1">
    <location>
        <begin position="1"/>
        <end position="25"/>
    </location>
</feature>
<dbReference type="EMBL" id="JAVFWL010000006">
    <property type="protein sequence ID" value="KAK6762024.1"/>
    <property type="molecule type" value="Genomic_DNA"/>
</dbReference>
<protein>
    <recommendedName>
        <fullName evidence="4">Secreted protein</fullName>
    </recommendedName>
</protein>
<gene>
    <name evidence="2" type="primary">Necator_chrX.g23096</name>
    <name evidence="2" type="ORF">RB195_022933</name>
</gene>
<sequence length="69" mass="7577">MLCISSFLSLYLFSFLNSLARDCKARLCLQIVSLSANCAEIANGCLLQSLSFDSHTIFRNAIGIEQVAM</sequence>
<proteinExistence type="predicted"/>
<feature type="chain" id="PRO_5046026644" description="Secreted protein" evidence="1">
    <location>
        <begin position="26"/>
        <end position="69"/>
    </location>
</feature>
<evidence type="ECO:0000256" key="1">
    <source>
        <dbReference type="SAM" id="SignalP"/>
    </source>
</evidence>
<keyword evidence="1" id="KW-0732">Signal</keyword>
<comment type="caution">
    <text evidence="2">The sequence shown here is derived from an EMBL/GenBank/DDBJ whole genome shotgun (WGS) entry which is preliminary data.</text>
</comment>
<keyword evidence="3" id="KW-1185">Reference proteome</keyword>
<evidence type="ECO:0000313" key="2">
    <source>
        <dbReference type="EMBL" id="KAK6762024.1"/>
    </source>
</evidence>
<organism evidence="2 3">
    <name type="scientific">Necator americanus</name>
    <name type="common">Human hookworm</name>
    <dbReference type="NCBI Taxonomy" id="51031"/>
    <lineage>
        <taxon>Eukaryota</taxon>
        <taxon>Metazoa</taxon>
        <taxon>Ecdysozoa</taxon>
        <taxon>Nematoda</taxon>
        <taxon>Chromadorea</taxon>
        <taxon>Rhabditida</taxon>
        <taxon>Rhabditina</taxon>
        <taxon>Rhabditomorpha</taxon>
        <taxon>Strongyloidea</taxon>
        <taxon>Ancylostomatidae</taxon>
        <taxon>Bunostominae</taxon>
        <taxon>Necator</taxon>
    </lineage>
</organism>
<reference evidence="2 3" key="1">
    <citation type="submission" date="2023-08" db="EMBL/GenBank/DDBJ databases">
        <title>A Necator americanus chromosomal reference genome.</title>
        <authorList>
            <person name="Ilik V."/>
            <person name="Petrzelkova K.J."/>
            <person name="Pardy F."/>
            <person name="Fuh T."/>
            <person name="Niatou-Singa F.S."/>
            <person name="Gouil Q."/>
            <person name="Baker L."/>
            <person name="Ritchie M.E."/>
            <person name="Jex A.R."/>
            <person name="Gazzola D."/>
            <person name="Li H."/>
            <person name="Toshio Fujiwara R."/>
            <person name="Zhan B."/>
            <person name="Aroian R.V."/>
            <person name="Pafco B."/>
            <person name="Schwarz E.M."/>
        </authorList>
    </citation>
    <scope>NUCLEOTIDE SEQUENCE [LARGE SCALE GENOMIC DNA]</scope>
    <source>
        <strain evidence="2 3">Aroian</strain>
        <tissue evidence="2">Whole animal</tissue>
    </source>
</reference>
<evidence type="ECO:0008006" key="4">
    <source>
        <dbReference type="Google" id="ProtNLM"/>
    </source>
</evidence>
<dbReference type="Proteomes" id="UP001303046">
    <property type="component" value="Unassembled WGS sequence"/>
</dbReference>
<name>A0ABR1EH73_NECAM</name>
<evidence type="ECO:0000313" key="3">
    <source>
        <dbReference type="Proteomes" id="UP001303046"/>
    </source>
</evidence>
<accession>A0ABR1EH73</accession>